<comment type="caution">
    <text evidence="3">The sequence shown here is derived from an EMBL/GenBank/DDBJ whole genome shotgun (WGS) entry which is preliminary data.</text>
</comment>
<dbReference type="RefSeq" id="WP_216632330.1">
    <property type="nucleotide sequence ID" value="NZ_JAHLQN010000001.1"/>
</dbReference>
<dbReference type="InterPro" id="IPR050659">
    <property type="entry name" value="Peptidase_M24B"/>
</dbReference>
<keyword evidence="4" id="KW-1185">Reference proteome</keyword>
<evidence type="ECO:0000313" key="3">
    <source>
        <dbReference type="EMBL" id="MBU5626906.1"/>
    </source>
</evidence>
<feature type="domain" description="Peptidase M24" evidence="1">
    <location>
        <begin position="151"/>
        <end position="350"/>
    </location>
</feature>
<dbReference type="InterPro" id="IPR000587">
    <property type="entry name" value="Creatinase_N"/>
</dbReference>
<sequence>MYHPRYEKLKRQMEADGLDLVIACSPENSYYFMQTYIVTQTTLRDRLGLGLFPLDGEPAFVACSVERSIAEAECWIKDKRYYTEFVQSPMEPVIQILREKGFARRTIGLEMDYLTTRFYRELTEALPEATFVSCTNTLKKVRMVKEPLEIECLSRAAQGICQAVEKAFSETSVGDTERMLDHRIKRNLLDLGAQDFTFYCMGTGEKSLLVHALPDDTVFTQGEVMRMDYGARFSLYNADLARTAVIGPGCRKHIEIFQRLCEVYYEVVSTMRAGVSTRELFDLCKTRCAAARLPFTMPHIGHSLGIDLHEEPMLSPSQEFILQENMVFNVEPLITCDGRLYHIEDTILIKKDGYEVLSQPQFNPHILYIR</sequence>
<gene>
    <name evidence="3" type="ORF">KQI82_08260</name>
</gene>
<proteinExistence type="predicted"/>
<accession>A0ABS6FB73</accession>
<evidence type="ECO:0000313" key="4">
    <source>
        <dbReference type="Proteomes" id="UP000787672"/>
    </source>
</evidence>
<evidence type="ECO:0000259" key="1">
    <source>
        <dbReference type="Pfam" id="PF00557"/>
    </source>
</evidence>
<dbReference type="PANTHER" id="PTHR46112:SF3">
    <property type="entry name" value="AMINOPEPTIDASE YPDF"/>
    <property type="match status" value="1"/>
</dbReference>
<name>A0ABS6FB73_9FIRM</name>
<protein>
    <submittedName>
        <fullName evidence="3">Xaa-Pro peptidase family protein</fullName>
    </submittedName>
</protein>
<evidence type="ECO:0000259" key="2">
    <source>
        <dbReference type="Pfam" id="PF01321"/>
    </source>
</evidence>
<dbReference type="Proteomes" id="UP000787672">
    <property type="component" value="Unassembled WGS sequence"/>
</dbReference>
<dbReference type="InterPro" id="IPR000994">
    <property type="entry name" value="Pept_M24"/>
</dbReference>
<reference evidence="3 4" key="1">
    <citation type="submission" date="2021-06" db="EMBL/GenBank/DDBJ databases">
        <authorList>
            <person name="Sun Q."/>
            <person name="Li D."/>
        </authorList>
    </citation>
    <scope>NUCLEOTIDE SEQUENCE [LARGE SCALE GENOMIC DNA]</scope>
    <source>
        <strain evidence="3 4">MSJ-2</strain>
    </source>
</reference>
<feature type="domain" description="Creatinase N-terminal" evidence="2">
    <location>
        <begin position="5"/>
        <end position="144"/>
    </location>
</feature>
<organism evidence="3 4">
    <name type="scientific">Dysosmobacter acutus</name>
    <dbReference type="NCBI Taxonomy" id="2841504"/>
    <lineage>
        <taxon>Bacteria</taxon>
        <taxon>Bacillati</taxon>
        <taxon>Bacillota</taxon>
        <taxon>Clostridia</taxon>
        <taxon>Eubacteriales</taxon>
        <taxon>Oscillospiraceae</taxon>
        <taxon>Dysosmobacter</taxon>
    </lineage>
</organism>
<dbReference type="Pfam" id="PF01321">
    <property type="entry name" value="Creatinase_N"/>
    <property type="match status" value="1"/>
</dbReference>
<dbReference type="EMBL" id="JAHLQN010000001">
    <property type="protein sequence ID" value="MBU5626906.1"/>
    <property type="molecule type" value="Genomic_DNA"/>
</dbReference>
<dbReference type="PANTHER" id="PTHR46112">
    <property type="entry name" value="AMINOPEPTIDASE"/>
    <property type="match status" value="1"/>
</dbReference>
<dbReference type="Pfam" id="PF00557">
    <property type="entry name" value="Peptidase_M24"/>
    <property type="match status" value="1"/>
</dbReference>